<dbReference type="InParanoid" id="A0A218ZH71"/>
<evidence type="ECO:0000313" key="3">
    <source>
        <dbReference type="Proteomes" id="UP000242519"/>
    </source>
</evidence>
<sequence>MQYIVAYRQQMGYAIPVVHAVPVTYIAQPLPIPYIPAPLPPPGRAPQPQAYAQLDWVGGCWQPVVHYRFGGTNPAAPHPPSPPRGATVGWNPRHGLDTGAPPPPGWTFPTSDSPAQSPVAGRGWNPQHGYDDGAPPPKPNLRGSGSKGGVPSPAGAGLGTDGWGVRRAQASGEPAAAPGQQAGSGQAQTPGAAQSSSRQPAASSGSAHNLGARNAHANSLISMASSGLAALTAANTAANTAADTAASGRRPGKIRTSSA</sequence>
<dbReference type="Proteomes" id="UP000242519">
    <property type="component" value="Unassembled WGS sequence"/>
</dbReference>
<proteinExistence type="predicted"/>
<protein>
    <submittedName>
        <fullName evidence="2">Uncharacterized protein</fullName>
    </submittedName>
</protein>
<feature type="compositionally biased region" description="Low complexity" evidence="1">
    <location>
        <begin position="236"/>
        <end position="246"/>
    </location>
</feature>
<evidence type="ECO:0000313" key="2">
    <source>
        <dbReference type="EMBL" id="OWP06940.1"/>
    </source>
</evidence>
<name>A0A218ZH71_9HELO</name>
<gene>
    <name evidence="2" type="ORF">B2J93_9538</name>
</gene>
<feature type="region of interest" description="Disordered" evidence="1">
    <location>
        <begin position="72"/>
        <end position="210"/>
    </location>
</feature>
<accession>A0A218ZH71</accession>
<organism evidence="2 3">
    <name type="scientific">Diplocarpon coronariae</name>
    <dbReference type="NCBI Taxonomy" id="2795749"/>
    <lineage>
        <taxon>Eukaryota</taxon>
        <taxon>Fungi</taxon>
        <taxon>Dikarya</taxon>
        <taxon>Ascomycota</taxon>
        <taxon>Pezizomycotina</taxon>
        <taxon>Leotiomycetes</taxon>
        <taxon>Helotiales</taxon>
        <taxon>Drepanopezizaceae</taxon>
        <taxon>Diplocarpon</taxon>
    </lineage>
</organism>
<keyword evidence="3" id="KW-1185">Reference proteome</keyword>
<dbReference type="EMBL" id="MZNU01000026">
    <property type="protein sequence ID" value="OWP06940.1"/>
    <property type="molecule type" value="Genomic_DNA"/>
</dbReference>
<comment type="caution">
    <text evidence="2">The sequence shown here is derived from an EMBL/GenBank/DDBJ whole genome shotgun (WGS) entry which is preliminary data.</text>
</comment>
<dbReference type="AlphaFoldDB" id="A0A218ZH71"/>
<feature type="region of interest" description="Disordered" evidence="1">
    <location>
        <begin position="236"/>
        <end position="259"/>
    </location>
</feature>
<evidence type="ECO:0000256" key="1">
    <source>
        <dbReference type="SAM" id="MobiDB-lite"/>
    </source>
</evidence>
<reference evidence="2 3" key="1">
    <citation type="submission" date="2017-04" db="EMBL/GenBank/DDBJ databases">
        <title>Draft genome sequence of Marssonina coronaria NL1: causal agent of apple blotch.</title>
        <authorList>
            <person name="Cheng Q."/>
        </authorList>
    </citation>
    <scope>NUCLEOTIDE SEQUENCE [LARGE SCALE GENOMIC DNA]</scope>
    <source>
        <strain evidence="2 3">NL1</strain>
    </source>
</reference>
<feature type="compositionally biased region" description="Low complexity" evidence="1">
    <location>
        <begin position="168"/>
        <end position="207"/>
    </location>
</feature>